<dbReference type="PROSITE" id="PS00073">
    <property type="entry name" value="ACYL_COA_DH_2"/>
    <property type="match status" value="1"/>
</dbReference>
<keyword evidence="11" id="KW-1185">Reference proteome</keyword>
<protein>
    <submittedName>
        <fullName evidence="10">Butyryl-CoA dehydrogenase</fullName>
    </submittedName>
</protein>
<evidence type="ECO:0000256" key="5">
    <source>
        <dbReference type="RuleBase" id="RU362125"/>
    </source>
</evidence>
<keyword evidence="4 5" id="KW-0274">FAD</keyword>
<feature type="domain" description="Acyl-CoA oxidase/dehydrogenase middle" evidence="8">
    <location>
        <begin position="229"/>
        <end position="317"/>
    </location>
</feature>
<evidence type="ECO:0000256" key="2">
    <source>
        <dbReference type="ARBA" id="ARBA00009347"/>
    </source>
</evidence>
<dbReference type="InterPro" id="IPR036250">
    <property type="entry name" value="AcylCo_DH-like_C"/>
</dbReference>
<dbReference type="Gene3D" id="1.20.140.10">
    <property type="entry name" value="Butyryl-CoA Dehydrogenase, subunit A, domain 3"/>
    <property type="match status" value="1"/>
</dbReference>
<dbReference type="InterPro" id="IPR006089">
    <property type="entry name" value="Acyl-CoA_DH_CS"/>
</dbReference>
<proteinExistence type="inferred from homology"/>
<feature type="compositionally biased region" description="Low complexity" evidence="6">
    <location>
        <begin position="1"/>
        <end position="12"/>
    </location>
</feature>
<dbReference type="SUPFAM" id="SSF47203">
    <property type="entry name" value="Acyl-CoA dehydrogenase C-terminal domain-like"/>
    <property type="match status" value="1"/>
</dbReference>
<evidence type="ECO:0000313" key="10">
    <source>
        <dbReference type="EMBL" id="ORA83773.1"/>
    </source>
</evidence>
<dbReference type="RefSeq" id="WP_083010330.1">
    <property type="nucleotide sequence ID" value="NZ_CP060015.1"/>
</dbReference>
<organism evidence="10 11">
    <name type="scientific">Mycobacterium malmoense</name>
    <dbReference type="NCBI Taxonomy" id="1780"/>
    <lineage>
        <taxon>Bacteria</taxon>
        <taxon>Bacillati</taxon>
        <taxon>Actinomycetota</taxon>
        <taxon>Actinomycetes</taxon>
        <taxon>Mycobacteriales</taxon>
        <taxon>Mycobacteriaceae</taxon>
        <taxon>Mycobacterium</taxon>
    </lineage>
</organism>
<comment type="similarity">
    <text evidence="2 5">Belongs to the acyl-CoA dehydrogenase family.</text>
</comment>
<evidence type="ECO:0000256" key="4">
    <source>
        <dbReference type="ARBA" id="ARBA00022827"/>
    </source>
</evidence>
<name>A0ABX3STW5_MYCMA</name>
<feature type="region of interest" description="Disordered" evidence="6">
    <location>
        <begin position="1"/>
        <end position="32"/>
    </location>
</feature>
<comment type="cofactor">
    <cofactor evidence="1 5">
        <name>FAD</name>
        <dbReference type="ChEBI" id="CHEBI:57692"/>
    </cofactor>
</comment>
<dbReference type="PANTHER" id="PTHR43884">
    <property type="entry name" value="ACYL-COA DEHYDROGENASE"/>
    <property type="match status" value="1"/>
</dbReference>
<dbReference type="SUPFAM" id="SSF56645">
    <property type="entry name" value="Acyl-CoA dehydrogenase NM domain-like"/>
    <property type="match status" value="1"/>
</dbReference>
<sequence>MTDTLSGSQRTSKTSRSRFKRRGRKTGVGLQPHKRTGIDITLALLTPIVGQEFLDKYRLRDPLNRGLRYGTKTIFSTAGAASRQFKRIQNLRGGPTRLKSSGKDYFDLTPDEDQKMIVETVDEFAEEILRPAAHDADEAATYPPELIAKAAELGITAINIPEDFEGIAAHRSSVTNVLVAEALAYGDMGLALPILAPGGVASALTHWGSGDQQATYLHEFAGENVPQACVAIAEPQPLFDPTRLKTTAVRTPRGYRLDGVKSLVPAAADAELFVVGAQLNGKPALFIVESSTKGLTVKADPSMGIRAAALGRVELSGVSVPLSARLGEPDASDAEHDEAYSEAIALSRLGWAALAVGTSHAVLDYVVPYVKERQAFGEPIAHRQAVAFMCANIAIELDGLRLVTWRGAARAEQGLPFAREAALAKRLGADKGMQIGLDGVQLLGGHGYTKEHPVERWYRDLRAIGVAEGVVVI</sequence>
<evidence type="ECO:0000259" key="8">
    <source>
        <dbReference type="Pfam" id="PF02770"/>
    </source>
</evidence>
<feature type="domain" description="Acyl-CoA dehydrogenase/oxidase N-terminal" evidence="9">
    <location>
        <begin position="112"/>
        <end position="221"/>
    </location>
</feature>
<evidence type="ECO:0000259" key="9">
    <source>
        <dbReference type="Pfam" id="PF02771"/>
    </source>
</evidence>
<evidence type="ECO:0000256" key="3">
    <source>
        <dbReference type="ARBA" id="ARBA00022630"/>
    </source>
</evidence>
<evidence type="ECO:0000313" key="11">
    <source>
        <dbReference type="Proteomes" id="UP000243140"/>
    </source>
</evidence>
<keyword evidence="5" id="KW-0560">Oxidoreductase</keyword>
<feature type="domain" description="Acyl-CoA dehydrogenase/oxidase C-terminal" evidence="7">
    <location>
        <begin position="341"/>
        <end position="469"/>
    </location>
</feature>
<dbReference type="Pfam" id="PF00441">
    <property type="entry name" value="Acyl-CoA_dh_1"/>
    <property type="match status" value="1"/>
</dbReference>
<reference evidence="10 11" key="1">
    <citation type="submission" date="2017-02" db="EMBL/GenBank/DDBJ databases">
        <title>The new phylogeny of genus Mycobacterium.</title>
        <authorList>
            <person name="Tortoli E."/>
            <person name="Trovato A."/>
            <person name="Cirillo D.M."/>
        </authorList>
    </citation>
    <scope>NUCLEOTIDE SEQUENCE [LARGE SCALE GENOMIC DNA]</scope>
    <source>
        <strain evidence="10 11">IP1130001</strain>
    </source>
</reference>
<dbReference type="Pfam" id="PF02771">
    <property type="entry name" value="Acyl-CoA_dh_N"/>
    <property type="match status" value="1"/>
</dbReference>
<dbReference type="Gene3D" id="1.10.540.10">
    <property type="entry name" value="Acyl-CoA dehydrogenase/oxidase, N-terminal domain"/>
    <property type="match status" value="1"/>
</dbReference>
<dbReference type="PANTHER" id="PTHR43884:SF12">
    <property type="entry name" value="ISOVALERYL-COA DEHYDROGENASE, MITOCHONDRIAL-RELATED"/>
    <property type="match status" value="1"/>
</dbReference>
<dbReference type="InterPro" id="IPR006091">
    <property type="entry name" value="Acyl-CoA_Oxase/DH_mid-dom"/>
</dbReference>
<dbReference type="Proteomes" id="UP000243140">
    <property type="component" value="Unassembled WGS sequence"/>
</dbReference>
<dbReference type="InterPro" id="IPR037069">
    <property type="entry name" value="AcylCoA_DH/ox_N_sf"/>
</dbReference>
<dbReference type="InterPro" id="IPR013786">
    <property type="entry name" value="AcylCoA_DH/ox_N"/>
</dbReference>
<evidence type="ECO:0000259" key="7">
    <source>
        <dbReference type="Pfam" id="PF00441"/>
    </source>
</evidence>
<evidence type="ECO:0000256" key="6">
    <source>
        <dbReference type="SAM" id="MobiDB-lite"/>
    </source>
</evidence>
<dbReference type="InterPro" id="IPR009100">
    <property type="entry name" value="AcylCoA_DH/oxidase_NM_dom_sf"/>
</dbReference>
<feature type="compositionally biased region" description="Basic residues" evidence="6">
    <location>
        <begin position="13"/>
        <end position="25"/>
    </location>
</feature>
<keyword evidence="3 5" id="KW-0285">Flavoprotein</keyword>
<accession>A0ABX3STW5</accession>
<gene>
    <name evidence="10" type="ORF">BST29_09625</name>
</gene>
<dbReference type="EMBL" id="MVHV01000007">
    <property type="protein sequence ID" value="ORA83773.1"/>
    <property type="molecule type" value="Genomic_DNA"/>
</dbReference>
<comment type="caution">
    <text evidence="10">The sequence shown here is derived from an EMBL/GenBank/DDBJ whole genome shotgun (WGS) entry which is preliminary data.</text>
</comment>
<dbReference type="Pfam" id="PF02770">
    <property type="entry name" value="Acyl-CoA_dh_M"/>
    <property type="match status" value="1"/>
</dbReference>
<dbReference type="Gene3D" id="2.40.110.10">
    <property type="entry name" value="Butyryl-CoA Dehydrogenase, subunit A, domain 2"/>
    <property type="match status" value="1"/>
</dbReference>
<evidence type="ECO:0000256" key="1">
    <source>
        <dbReference type="ARBA" id="ARBA00001974"/>
    </source>
</evidence>
<dbReference type="InterPro" id="IPR046373">
    <property type="entry name" value="Acyl-CoA_Oxase/DH_mid-dom_sf"/>
</dbReference>
<dbReference type="InterPro" id="IPR009075">
    <property type="entry name" value="AcylCo_DH/oxidase_C"/>
</dbReference>